<evidence type="ECO:0000259" key="11">
    <source>
        <dbReference type="Pfam" id="PF25886"/>
    </source>
</evidence>
<keyword evidence="5 9" id="KW-1133">Transmembrane helix</keyword>
<evidence type="ECO:0000256" key="8">
    <source>
        <dbReference type="SAM" id="MobiDB-lite"/>
    </source>
</evidence>
<dbReference type="GO" id="GO:0006820">
    <property type="term" value="P:monoatomic anion transport"/>
    <property type="evidence" value="ECO:0007669"/>
    <property type="project" value="TreeGrafter"/>
</dbReference>
<keyword evidence="14" id="KW-1185">Reference proteome</keyword>
<protein>
    <recommendedName>
        <fullName evidence="7">Mechanosensitive ion channel protein</fullName>
    </recommendedName>
</protein>
<feature type="domain" description="Mechanosensitive ion channel MscS" evidence="10">
    <location>
        <begin position="555"/>
        <end position="611"/>
    </location>
</feature>
<feature type="transmembrane region" description="Helical" evidence="9">
    <location>
        <begin position="242"/>
        <end position="259"/>
    </location>
</feature>
<dbReference type="PIRSF" id="PIRSF017209">
    <property type="entry name" value="Memb_At2g17000_prd"/>
    <property type="match status" value="1"/>
</dbReference>
<evidence type="ECO:0000256" key="1">
    <source>
        <dbReference type="ARBA" id="ARBA00004127"/>
    </source>
</evidence>
<dbReference type="InterPro" id="IPR006685">
    <property type="entry name" value="MscS_channel_2nd"/>
</dbReference>
<evidence type="ECO:0000256" key="3">
    <source>
        <dbReference type="ARBA" id="ARBA00022448"/>
    </source>
</evidence>
<dbReference type="InterPro" id="IPR010920">
    <property type="entry name" value="LSM_dom_sf"/>
</dbReference>
<evidence type="ECO:0000313" key="14">
    <source>
        <dbReference type="Proteomes" id="UP001140949"/>
    </source>
</evidence>
<sequence length="736" mass="83761">MDPQRESTEKKQAEVVLIVSEEERFPANDPKLGPLEDPTTRKPQCPSPEISLKSSPNPRKPPKPPHPEPLLRRRSIPTSAFAKPKSRFAEQTLPAQLVPISGHYSPASSPYRGSPHHKASGTPKTPKEDDADEEEEDDDEIFKKEHLDEPPKKRLRFKATFIEWVILVLSVSFLVASLVVDRLQGHVIWGLEIWKWCLMLAVICSGHLVSNWFVHLLVFMIETNFLLRKKVLYFVYGLKNSVRVFLWLTLVLLSWSLIFNRGVRRSEKTEKVLGYVSRLLVSMLIGSVIWLVKTLLMKILASSFHMNRFFDRIQESVFHQYILQTLSGPPLMELAEEVGRVKSFGQLSFRAKGKGTGKDKEVIDVAKLYKMRQEKVSAWTMRGLINMISSSGLSTISNTIDQTFDETGEQREITNENEAKVEAYRIFKNVAKPGCKYIDAMDLLRFLSKEEVEYVVPLFEGASETGKIKKSALRNWVVKAYLDRKALAHSLNDTKTAVKQLHRLATAIVIVAILIITLMLLGIATTQVLVFISSQLLLVAFMFGNSCKMAFEAIIFVFVMHPFDVGDRCVVDGIQMTVEEMNILTTVFLKFDNEKIYYPNSVLATKPIGNFYRSPDMSDAVEFSIHLSTSGESIGALKERIKMYLESKPNHWRPNHSVVVKGIVNVNRLDMALYVNHTMNFQNIGEKNSRRSELVLELKKIFEELSIQYRLLPQEIHFSYTGSTPLPVAIDNRSIN</sequence>
<feature type="compositionally biased region" description="Acidic residues" evidence="8">
    <location>
        <begin position="129"/>
        <end position="140"/>
    </location>
</feature>
<gene>
    <name evidence="13" type="ORF">M6B38_129680</name>
    <name evidence="12" type="ORF">M6B38_173050</name>
</gene>
<dbReference type="Pfam" id="PF25886">
    <property type="entry name" value="Msy1"/>
    <property type="match status" value="1"/>
</dbReference>
<evidence type="ECO:0000259" key="10">
    <source>
        <dbReference type="Pfam" id="PF00924"/>
    </source>
</evidence>
<feature type="transmembrane region" description="Helical" evidence="9">
    <location>
        <begin position="536"/>
        <end position="559"/>
    </location>
</feature>
<dbReference type="AlphaFoldDB" id="A0AAX6ETV1"/>
<keyword evidence="6 7" id="KW-0472">Membrane</keyword>
<feature type="transmembrane region" description="Helical" evidence="9">
    <location>
        <begin position="504"/>
        <end position="524"/>
    </location>
</feature>
<dbReference type="GO" id="GO:0050982">
    <property type="term" value="P:detection of mechanical stimulus"/>
    <property type="evidence" value="ECO:0007669"/>
    <property type="project" value="TreeGrafter"/>
</dbReference>
<feature type="transmembrane region" description="Helical" evidence="9">
    <location>
        <begin position="279"/>
        <end position="301"/>
    </location>
</feature>
<dbReference type="FunFam" id="2.30.30.60:FF:000003">
    <property type="entry name" value="Predicted mechanosensitive ion channel"/>
    <property type="match status" value="1"/>
</dbReference>
<keyword evidence="4 9" id="KW-0812">Transmembrane</keyword>
<dbReference type="SUPFAM" id="SSF50182">
    <property type="entry name" value="Sm-like ribonucleoproteins"/>
    <property type="match status" value="1"/>
</dbReference>
<comment type="caution">
    <text evidence="12">The sequence shown here is derived from an EMBL/GenBank/DDBJ whole genome shotgun (WGS) entry which is preliminary data.</text>
</comment>
<proteinExistence type="inferred from homology"/>
<keyword evidence="3" id="KW-0813">Transport</keyword>
<dbReference type="GO" id="GO:0008381">
    <property type="term" value="F:mechanosensitive monoatomic ion channel activity"/>
    <property type="evidence" value="ECO:0007669"/>
    <property type="project" value="TreeGrafter"/>
</dbReference>
<dbReference type="InterPro" id="IPR023408">
    <property type="entry name" value="MscS_beta-dom_sf"/>
</dbReference>
<dbReference type="PANTHER" id="PTHR31618:SF7">
    <property type="entry name" value="MECHANOSENSITIVE ION CHANNEL PROTEIN"/>
    <property type="match status" value="1"/>
</dbReference>
<comment type="similarity">
    <text evidence="2 7">Belongs to the MscS (TC 1.A.23) family.</text>
</comment>
<dbReference type="InterPro" id="IPR058650">
    <property type="entry name" value="Msy1/2-like"/>
</dbReference>
<evidence type="ECO:0000256" key="4">
    <source>
        <dbReference type="ARBA" id="ARBA00022692"/>
    </source>
</evidence>
<name>A0AAX6ETV1_IRIPA</name>
<evidence type="ECO:0000256" key="2">
    <source>
        <dbReference type="ARBA" id="ARBA00008017"/>
    </source>
</evidence>
<dbReference type="GO" id="GO:0005886">
    <property type="term" value="C:plasma membrane"/>
    <property type="evidence" value="ECO:0007669"/>
    <property type="project" value="UniProtKB-UniRule"/>
</dbReference>
<reference evidence="12" key="2">
    <citation type="submission" date="2023-04" db="EMBL/GenBank/DDBJ databases">
        <authorList>
            <person name="Bruccoleri R.E."/>
            <person name="Oakeley E.J."/>
            <person name="Faust A.-M."/>
            <person name="Dessus-Babus S."/>
            <person name="Altorfer M."/>
            <person name="Burckhardt D."/>
            <person name="Oertli M."/>
            <person name="Naumann U."/>
            <person name="Petersen F."/>
            <person name="Wong J."/>
        </authorList>
    </citation>
    <scope>NUCLEOTIDE SEQUENCE</scope>
    <source>
        <strain evidence="12">GSM-AAB239-AS_SAM_17_03QT</strain>
        <tissue evidence="12">Leaf</tissue>
    </source>
</reference>
<evidence type="ECO:0000256" key="7">
    <source>
        <dbReference type="PIRNR" id="PIRNR017209"/>
    </source>
</evidence>
<feature type="region of interest" description="Disordered" evidence="8">
    <location>
        <begin position="100"/>
        <end position="145"/>
    </location>
</feature>
<feature type="region of interest" description="Disordered" evidence="8">
    <location>
        <begin position="20"/>
        <end position="88"/>
    </location>
</feature>
<evidence type="ECO:0000256" key="5">
    <source>
        <dbReference type="ARBA" id="ARBA00022989"/>
    </source>
</evidence>
<evidence type="ECO:0000256" key="9">
    <source>
        <dbReference type="SAM" id="Phobius"/>
    </source>
</evidence>
<evidence type="ECO:0000256" key="6">
    <source>
        <dbReference type="ARBA" id="ARBA00023136"/>
    </source>
</evidence>
<feature type="domain" description="Mechanosensitive ion channel protein Msy1/2-like transmembrane" evidence="11">
    <location>
        <begin position="164"/>
        <end position="304"/>
    </location>
</feature>
<feature type="transmembrane region" description="Helical" evidence="9">
    <location>
        <begin position="161"/>
        <end position="180"/>
    </location>
</feature>
<feature type="transmembrane region" description="Helical" evidence="9">
    <location>
        <begin position="200"/>
        <end position="221"/>
    </location>
</feature>
<dbReference type="Proteomes" id="UP001140949">
    <property type="component" value="Unassembled WGS sequence"/>
</dbReference>
<comment type="subcellular location">
    <subcellularLocation>
        <location evidence="1">Endomembrane system</location>
        <topology evidence="1">Multi-pass membrane protein</topology>
    </subcellularLocation>
    <subcellularLocation>
        <location evidence="7">Membrane</location>
    </subcellularLocation>
</comment>
<dbReference type="EMBL" id="JANAVB010022593">
    <property type="protein sequence ID" value="KAJ6824082.1"/>
    <property type="molecule type" value="Genomic_DNA"/>
</dbReference>
<dbReference type="EMBL" id="JANAVB010034020">
    <property type="protein sequence ID" value="KAJ6807195.1"/>
    <property type="molecule type" value="Genomic_DNA"/>
</dbReference>
<dbReference type="Pfam" id="PF00924">
    <property type="entry name" value="MS_channel_2nd"/>
    <property type="match status" value="1"/>
</dbReference>
<evidence type="ECO:0000313" key="13">
    <source>
        <dbReference type="EMBL" id="KAJ6824082.1"/>
    </source>
</evidence>
<dbReference type="Gene3D" id="2.30.30.60">
    <property type="match status" value="1"/>
</dbReference>
<evidence type="ECO:0000313" key="12">
    <source>
        <dbReference type="EMBL" id="KAJ6807195.1"/>
    </source>
</evidence>
<dbReference type="PANTHER" id="PTHR31618">
    <property type="entry name" value="MECHANOSENSITIVE ION CHANNEL PROTEIN 5"/>
    <property type="match status" value="1"/>
</dbReference>
<accession>A0AAX6ETV1</accession>
<organism evidence="12 14">
    <name type="scientific">Iris pallida</name>
    <name type="common">Sweet iris</name>
    <dbReference type="NCBI Taxonomy" id="29817"/>
    <lineage>
        <taxon>Eukaryota</taxon>
        <taxon>Viridiplantae</taxon>
        <taxon>Streptophyta</taxon>
        <taxon>Embryophyta</taxon>
        <taxon>Tracheophyta</taxon>
        <taxon>Spermatophyta</taxon>
        <taxon>Magnoliopsida</taxon>
        <taxon>Liliopsida</taxon>
        <taxon>Asparagales</taxon>
        <taxon>Iridaceae</taxon>
        <taxon>Iridoideae</taxon>
        <taxon>Irideae</taxon>
        <taxon>Iris</taxon>
    </lineage>
</organism>
<reference evidence="12" key="1">
    <citation type="journal article" date="2023" name="GigaByte">
        <title>Genome assembly of the bearded iris, Iris pallida Lam.</title>
        <authorList>
            <person name="Bruccoleri R.E."/>
            <person name="Oakeley E.J."/>
            <person name="Faust A.M.E."/>
            <person name="Altorfer M."/>
            <person name="Dessus-Babus S."/>
            <person name="Burckhardt D."/>
            <person name="Oertli M."/>
            <person name="Naumann U."/>
            <person name="Petersen F."/>
            <person name="Wong J."/>
        </authorList>
    </citation>
    <scope>NUCLEOTIDE SEQUENCE</scope>
    <source>
        <strain evidence="12">GSM-AAB239-AS_SAM_17_03QT</strain>
    </source>
</reference>
<dbReference type="InterPro" id="IPR016688">
    <property type="entry name" value="MscS-like_plants/fungi"/>
</dbReference>